<gene>
    <name evidence="12" type="ORF">BMF94_1758</name>
</gene>
<keyword evidence="6" id="KW-0156">Chromatin regulator</keyword>
<dbReference type="AlphaFoldDB" id="A0A2S5BEC5"/>
<keyword evidence="13" id="KW-1185">Reference proteome</keyword>
<keyword evidence="5" id="KW-0378">Hydrolase</keyword>
<evidence type="ECO:0000256" key="7">
    <source>
        <dbReference type="ARBA" id="ARBA00023015"/>
    </source>
</evidence>
<reference evidence="12 13" key="1">
    <citation type="journal article" date="2018" name="Front. Microbiol.">
        <title>Prospects for Fungal Bioremediation of Acidic Radioactive Waste Sites: Characterization and Genome Sequence of Rhodotorula taiwanensis MD1149.</title>
        <authorList>
            <person name="Tkavc R."/>
            <person name="Matrosova V.Y."/>
            <person name="Grichenko O.E."/>
            <person name="Gostincar C."/>
            <person name="Volpe R.P."/>
            <person name="Klimenkova P."/>
            <person name="Gaidamakova E.K."/>
            <person name="Zhou C.E."/>
            <person name="Stewart B.J."/>
            <person name="Lyman M.G."/>
            <person name="Malfatti S.A."/>
            <person name="Rubinfeld B."/>
            <person name="Courtot M."/>
            <person name="Singh J."/>
            <person name="Dalgard C.L."/>
            <person name="Hamilton T."/>
            <person name="Frey K.G."/>
            <person name="Gunde-Cimerman N."/>
            <person name="Dugan L."/>
            <person name="Daly M.J."/>
        </authorList>
    </citation>
    <scope>NUCLEOTIDE SEQUENCE [LARGE SCALE GENOMIC DNA]</scope>
    <source>
        <strain evidence="12 13">MD1149</strain>
    </source>
</reference>
<keyword evidence="8" id="KW-0804">Transcription</keyword>
<dbReference type="Proteomes" id="UP000237144">
    <property type="component" value="Unassembled WGS sequence"/>
</dbReference>
<dbReference type="STRING" id="741276.A0A2S5BEC5"/>
<evidence type="ECO:0000256" key="1">
    <source>
        <dbReference type="ARBA" id="ARBA00004123"/>
    </source>
</evidence>
<feature type="domain" description="Histone deacetylase" evidence="11">
    <location>
        <begin position="231"/>
        <end position="389"/>
    </location>
</feature>
<organism evidence="12 13">
    <name type="scientific">Rhodotorula taiwanensis</name>
    <dbReference type="NCBI Taxonomy" id="741276"/>
    <lineage>
        <taxon>Eukaryota</taxon>
        <taxon>Fungi</taxon>
        <taxon>Dikarya</taxon>
        <taxon>Basidiomycota</taxon>
        <taxon>Pucciniomycotina</taxon>
        <taxon>Microbotryomycetes</taxon>
        <taxon>Sporidiobolales</taxon>
        <taxon>Sporidiobolaceae</taxon>
        <taxon>Rhodotorula</taxon>
    </lineage>
</organism>
<keyword evidence="7" id="KW-0805">Transcription regulation</keyword>
<protein>
    <recommendedName>
        <fullName evidence="3">histone deacetylase</fullName>
        <ecNumber evidence="3">3.5.1.98</ecNumber>
    </recommendedName>
</protein>
<proteinExistence type="inferred from homology"/>
<dbReference type="InterPro" id="IPR037138">
    <property type="entry name" value="His_deacetylse_dom_sf"/>
</dbReference>
<accession>A0A2S5BEC5</accession>
<dbReference type="PANTHER" id="PTHR10625">
    <property type="entry name" value="HISTONE DEACETYLASE HDAC1-RELATED"/>
    <property type="match status" value="1"/>
</dbReference>
<feature type="region of interest" description="Disordered" evidence="10">
    <location>
        <begin position="80"/>
        <end position="134"/>
    </location>
</feature>
<dbReference type="Gene3D" id="3.40.800.20">
    <property type="entry name" value="Histone deacetylase domain"/>
    <property type="match status" value="1"/>
</dbReference>
<evidence type="ECO:0000256" key="9">
    <source>
        <dbReference type="ARBA" id="ARBA00023242"/>
    </source>
</evidence>
<evidence type="ECO:0000256" key="6">
    <source>
        <dbReference type="ARBA" id="ARBA00022853"/>
    </source>
</evidence>
<dbReference type="EMBL" id="PJQD01000019">
    <property type="protein sequence ID" value="POY75128.1"/>
    <property type="molecule type" value="Genomic_DNA"/>
</dbReference>
<evidence type="ECO:0000259" key="11">
    <source>
        <dbReference type="Pfam" id="PF00850"/>
    </source>
</evidence>
<dbReference type="GO" id="GO:0141221">
    <property type="term" value="F:histone deacetylase activity, hydrolytic mechanism"/>
    <property type="evidence" value="ECO:0007669"/>
    <property type="project" value="UniProtKB-EC"/>
</dbReference>
<evidence type="ECO:0000256" key="4">
    <source>
        <dbReference type="ARBA" id="ARBA00022491"/>
    </source>
</evidence>
<evidence type="ECO:0000256" key="3">
    <source>
        <dbReference type="ARBA" id="ARBA00012111"/>
    </source>
</evidence>
<dbReference type="Pfam" id="PF00850">
    <property type="entry name" value="Hist_deacetyl"/>
    <property type="match status" value="2"/>
</dbReference>
<comment type="subcellular location">
    <subcellularLocation>
        <location evidence="1">Nucleus</location>
    </subcellularLocation>
</comment>
<dbReference type="EC" id="3.5.1.98" evidence="3"/>
<evidence type="ECO:0000313" key="12">
    <source>
        <dbReference type="EMBL" id="POY75128.1"/>
    </source>
</evidence>
<evidence type="ECO:0000256" key="2">
    <source>
        <dbReference type="ARBA" id="ARBA00006457"/>
    </source>
</evidence>
<comment type="similarity">
    <text evidence="2">Belongs to the histone deacetylase family. HD type 1 subfamily.</text>
</comment>
<evidence type="ECO:0000313" key="13">
    <source>
        <dbReference type="Proteomes" id="UP000237144"/>
    </source>
</evidence>
<name>A0A2S5BEC5_9BASI</name>
<dbReference type="PRINTS" id="PR01270">
    <property type="entry name" value="HDASUPER"/>
</dbReference>
<dbReference type="InterPro" id="IPR023696">
    <property type="entry name" value="Ureohydrolase_dom_sf"/>
</dbReference>
<dbReference type="SUPFAM" id="SSF52768">
    <property type="entry name" value="Arginase/deacetylase"/>
    <property type="match status" value="1"/>
</dbReference>
<dbReference type="InterPro" id="IPR000286">
    <property type="entry name" value="HDACs"/>
</dbReference>
<comment type="caution">
    <text evidence="12">The sequence shown here is derived from an EMBL/GenBank/DDBJ whole genome shotgun (WGS) entry which is preliminary data.</text>
</comment>
<evidence type="ECO:0000256" key="5">
    <source>
        <dbReference type="ARBA" id="ARBA00022801"/>
    </source>
</evidence>
<dbReference type="OrthoDB" id="73273at2759"/>
<sequence>MSTGVPRRVAYPHSDELLRVADCLPVNEGRASLVHALVDSYSLLTETAKEGYARVVEPLRATREQLVRFHDERFIGTSDAILGTEGAAGNSSDLDSEEESEDGARPPTPIFGLDRAPSSPHPRKRRKAEHGSSIGLQDDCPVFAELPDYVQLVAGASIQAARELRDGNADVAISWTGGRHHSKRAEAAGFCYVADAVLAIMELRSGPGPLRHSSPDLDTPPLPLPPPPARISRVLYLDLDLHHGDGVESAFFSTPHVLTLSMHLFAPLFFPASGALESTGPVGRGRAKPAAAGHALNVALEPGLGEETFMRVWESCIVKVASAYDADAIVLQLGVDGLAGDPCKEWNLSLSALGFALERVLSWNKRTLLLGGGGYDSPNAARAWTYLTSIAVGRPLALDAAIPADLPTAQYEQFAPSFSLDVPAGHVQDRNTDGSLARVEEAFERYARDLVAKKEAKSAKSTRSALQ</sequence>
<dbReference type="PANTHER" id="PTHR10625:SF14">
    <property type="entry name" value="HISTONE DEACETYLASE 8"/>
    <property type="match status" value="1"/>
</dbReference>
<evidence type="ECO:0000256" key="10">
    <source>
        <dbReference type="SAM" id="MobiDB-lite"/>
    </source>
</evidence>
<keyword evidence="9" id="KW-0539">Nucleus</keyword>
<dbReference type="InterPro" id="IPR023801">
    <property type="entry name" value="His_deacetylse_dom"/>
</dbReference>
<evidence type="ECO:0000256" key="8">
    <source>
        <dbReference type="ARBA" id="ARBA00023163"/>
    </source>
</evidence>
<dbReference type="GO" id="GO:0005634">
    <property type="term" value="C:nucleus"/>
    <property type="evidence" value="ECO:0007669"/>
    <property type="project" value="UniProtKB-SubCell"/>
</dbReference>
<dbReference type="GO" id="GO:0031507">
    <property type="term" value="P:heterochromatin formation"/>
    <property type="evidence" value="ECO:0007669"/>
    <property type="project" value="TreeGrafter"/>
</dbReference>
<keyword evidence="4" id="KW-0678">Repressor</keyword>
<feature type="domain" description="Histone deacetylase" evidence="11">
    <location>
        <begin position="25"/>
        <end position="205"/>
    </location>
</feature>